<name>A0A0N5C4G4_STREA</name>
<dbReference type="WBParaSite" id="SPAL_0001284600.1">
    <property type="protein sequence ID" value="SPAL_0001284600.1"/>
    <property type="gene ID" value="SPAL_0001284600"/>
</dbReference>
<evidence type="ECO:0000256" key="2">
    <source>
        <dbReference type="SAM" id="Phobius"/>
    </source>
</evidence>
<organism evidence="3 4">
    <name type="scientific">Strongyloides papillosus</name>
    <name type="common">Intestinal threadworm</name>
    <dbReference type="NCBI Taxonomy" id="174720"/>
    <lineage>
        <taxon>Eukaryota</taxon>
        <taxon>Metazoa</taxon>
        <taxon>Ecdysozoa</taxon>
        <taxon>Nematoda</taxon>
        <taxon>Chromadorea</taxon>
        <taxon>Rhabditida</taxon>
        <taxon>Tylenchina</taxon>
        <taxon>Panagrolaimomorpha</taxon>
        <taxon>Strongyloidoidea</taxon>
        <taxon>Strongyloididae</taxon>
        <taxon>Strongyloides</taxon>
    </lineage>
</organism>
<reference evidence="4" key="1">
    <citation type="submission" date="2017-02" db="UniProtKB">
        <authorList>
            <consortium name="WormBaseParasite"/>
        </authorList>
    </citation>
    <scope>IDENTIFICATION</scope>
</reference>
<keyword evidence="2" id="KW-0812">Transmembrane</keyword>
<feature type="region of interest" description="Disordered" evidence="1">
    <location>
        <begin position="17"/>
        <end position="40"/>
    </location>
</feature>
<protein>
    <submittedName>
        <fullName evidence="4">Uncharacterized protein</fullName>
    </submittedName>
</protein>
<keyword evidence="2" id="KW-1133">Transmembrane helix</keyword>
<dbReference type="AlphaFoldDB" id="A0A0N5C4G4"/>
<evidence type="ECO:0000256" key="1">
    <source>
        <dbReference type="SAM" id="MobiDB-lite"/>
    </source>
</evidence>
<accession>A0A0N5C4G4</accession>
<feature type="transmembrane region" description="Helical" evidence="2">
    <location>
        <begin position="255"/>
        <end position="276"/>
    </location>
</feature>
<evidence type="ECO:0000313" key="4">
    <source>
        <dbReference type="WBParaSite" id="SPAL_0001284600.1"/>
    </source>
</evidence>
<keyword evidence="3" id="KW-1185">Reference proteome</keyword>
<keyword evidence="2" id="KW-0472">Membrane</keyword>
<sequence length="277" mass="31595">MSTNIIIQRQLDPLKDSSSIEVEDEDENHPTTPTNKQKQPCGRVFSITPVRSAFIAVILSACIIAILYDINIPHKDIFVPLEQNQTVLHTGCGLTVNIGDCNPNECPFGICEARYIRYYDDVSKVDRTKKFCQCVETPMCNLIGMKIHSGCRNYAGLSEIGQEMIRKWSMTAMEKSYNRNLEKRKSRDITLNALIISNNTKSVTKSGKGRRKIRHDKNQQIIYSEDRRHAQLFEGITKFCCRRSNIKTKYMASSMFRSGASTVASNVFILIILFLFY</sequence>
<proteinExistence type="predicted"/>
<evidence type="ECO:0000313" key="3">
    <source>
        <dbReference type="Proteomes" id="UP000046392"/>
    </source>
</evidence>
<dbReference type="Proteomes" id="UP000046392">
    <property type="component" value="Unplaced"/>
</dbReference>
<feature type="transmembrane region" description="Helical" evidence="2">
    <location>
        <begin position="52"/>
        <end position="70"/>
    </location>
</feature>